<reference evidence="1" key="1">
    <citation type="submission" date="2017-09" db="EMBL/GenBank/DDBJ databases">
        <title>Polyketide synthases of a Diaporthe helianthi virulent isolate.</title>
        <authorList>
            <person name="Baroncelli R."/>
        </authorList>
    </citation>
    <scope>NUCLEOTIDE SEQUENCE [LARGE SCALE GENOMIC DNA]</scope>
    <source>
        <strain evidence="1">7/96</strain>
    </source>
</reference>
<organism evidence="1 2">
    <name type="scientific">Diaporthe helianthi</name>
    <dbReference type="NCBI Taxonomy" id="158607"/>
    <lineage>
        <taxon>Eukaryota</taxon>
        <taxon>Fungi</taxon>
        <taxon>Dikarya</taxon>
        <taxon>Ascomycota</taxon>
        <taxon>Pezizomycotina</taxon>
        <taxon>Sordariomycetes</taxon>
        <taxon>Sordariomycetidae</taxon>
        <taxon>Diaporthales</taxon>
        <taxon>Diaporthaceae</taxon>
        <taxon>Diaporthe</taxon>
    </lineage>
</organism>
<dbReference type="InParanoid" id="A0A2P5HME3"/>
<proteinExistence type="predicted"/>
<sequence>MTTNSYGSALPKFGYPSIQPAVPRASALKALPLPVRIVSVAAAAGIAICAGTRPLIQQQRELHATGQPSESILELRKTPGDERSVVAVLATVTFKCLRSRCALEDLENVIKET</sequence>
<name>A0A2P5HME3_DIAHE</name>
<gene>
    <name evidence="1" type="ORF">DHEL01_v210191</name>
</gene>
<dbReference type="AlphaFoldDB" id="A0A2P5HME3"/>
<keyword evidence="2" id="KW-1185">Reference proteome</keyword>
<dbReference type="OrthoDB" id="4737923at2759"/>
<accession>A0A2P5HME3</accession>
<evidence type="ECO:0000313" key="1">
    <source>
        <dbReference type="EMBL" id="POS71416.1"/>
    </source>
</evidence>
<protein>
    <submittedName>
        <fullName evidence="1">Uncharacterized protein</fullName>
    </submittedName>
</protein>
<evidence type="ECO:0000313" key="2">
    <source>
        <dbReference type="Proteomes" id="UP000094444"/>
    </source>
</evidence>
<comment type="caution">
    <text evidence="1">The sequence shown here is derived from an EMBL/GenBank/DDBJ whole genome shotgun (WGS) entry which is preliminary data.</text>
</comment>
<dbReference type="Proteomes" id="UP000094444">
    <property type="component" value="Unassembled WGS sequence"/>
</dbReference>
<dbReference type="EMBL" id="MAVT02001272">
    <property type="protein sequence ID" value="POS71416.1"/>
    <property type="molecule type" value="Genomic_DNA"/>
</dbReference>